<dbReference type="GO" id="GO:0008615">
    <property type="term" value="P:pyridoxine biosynthetic process"/>
    <property type="evidence" value="ECO:0007669"/>
    <property type="project" value="UniProtKB-KW"/>
</dbReference>
<dbReference type="NCBIfam" id="NF003625">
    <property type="entry name" value="PRK05265.1-3"/>
    <property type="match status" value="1"/>
</dbReference>
<name>A0A7R8ZV47_9CRUS</name>
<dbReference type="SUPFAM" id="SSF63892">
    <property type="entry name" value="Pyridoxine 5'-phosphate synthase"/>
    <property type="match status" value="1"/>
</dbReference>
<dbReference type="Gene3D" id="3.20.20.70">
    <property type="entry name" value="Aldolase class I"/>
    <property type="match status" value="1"/>
</dbReference>
<evidence type="ECO:0000256" key="3">
    <source>
        <dbReference type="ARBA" id="ARBA00023096"/>
    </source>
</evidence>
<reference evidence="4" key="1">
    <citation type="submission" date="2020-11" db="EMBL/GenBank/DDBJ databases">
        <authorList>
            <person name="Tran Van P."/>
        </authorList>
    </citation>
    <scope>NUCLEOTIDE SEQUENCE</scope>
</reference>
<dbReference type="NCBIfam" id="TIGR00559">
    <property type="entry name" value="pdxJ"/>
    <property type="match status" value="1"/>
</dbReference>
<keyword evidence="1" id="KW-0963">Cytoplasm</keyword>
<dbReference type="Pfam" id="PF03740">
    <property type="entry name" value="PdxJ"/>
    <property type="match status" value="1"/>
</dbReference>
<sequence>MQDRDIYMLRETVTTKFNLEMGACKEIVDIALDVGPDMVTLVPEKRRELTTEGGLDVVMQKKKLAKVVKQFSKAKIPVSLFVDPEDDQIRASHDIGATFVEIHTGRYSEAQTTEEVDREFTLIAQAAEEACSLGLRVNGGHGLNYHNVQRIAQLDAIEELSIGHAVIARSLFVGMEKAVQSMLQIITTARQLSL</sequence>
<keyword evidence="2" id="KW-0808">Transferase</keyword>
<organism evidence="4">
    <name type="scientific">Cyprideis torosa</name>
    <dbReference type="NCBI Taxonomy" id="163714"/>
    <lineage>
        <taxon>Eukaryota</taxon>
        <taxon>Metazoa</taxon>
        <taxon>Ecdysozoa</taxon>
        <taxon>Arthropoda</taxon>
        <taxon>Crustacea</taxon>
        <taxon>Oligostraca</taxon>
        <taxon>Ostracoda</taxon>
        <taxon>Podocopa</taxon>
        <taxon>Podocopida</taxon>
        <taxon>Cytherocopina</taxon>
        <taxon>Cytheroidea</taxon>
        <taxon>Cytherideidae</taxon>
        <taxon>Cyprideis</taxon>
    </lineage>
</organism>
<dbReference type="GO" id="GO:0033856">
    <property type="term" value="F:pyridoxine 5'-phosphate synthase activity"/>
    <property type="evidence" value="ECO:0007669"/>
    <property type="project" value="InterPro"/>
</dbReference>
<dbReference type="EMBL" id="OB673098">
    <property type="protein sequence ID" value="CAD7235493.1"/>
    <property type="molecule type" value="Genomic_DNA"/>
</dbReference>
<dbReference type="PANTHER" id="PTHR30456">
    <property type="entry name" value="PYRIDOXINE 5'-PHOSPHATE SYNTHASE"/>
    <property type="match status" value="1"/>
</dbReference>
<protein>
    <submittedName>
        <fullName evidence="4">Uncharacterized protein</fullName>
    </submittedName>
</protein>
<dbReference type="InterPro" id="IPR004569">
    <property type="entry name" value="PyrdxlP_synth_PdxJ"/>
</dbReference>
<dbReference type="AlphaFoldDB" id="A0A7R8ZV47"/>
<dbReference type="InterPro" id="IPR013785">
    <property type="entry name" value="Aldolase_TIM"/>
</dbReference>
<evidence type="ECO:0000256" key="1">
    <source>
        <dbReference type="ARBA" id="ARBA00022490"/>
    </source>
</evidence>
<proteinExistence type="inferred from homology"/>
<dbReference type="GO" id="GO:0005829">
    <property type="term" value="C:cytosol"/>
    <property type="evidence" value="ECO:0007669"/>
    <property type="project" value="TreeGrafter"/>
</dbReference>
<dbReference type="NCBIfam" id="NF003627">
    <property type="entry name" value="PRK05265.1-5"/>
    <property type="match status" value="1"/>
</dbReference>
<gene>
    <name evidence="4" type="ORF">CTOB1V02_LOCUS13308</name>
</gene>
<evidence type="ECO:0000256" key="2">
    <source>
        <dbReference type="ARBA" id="ARBA00022679"/>
    </source>
</evidence>
<dbReference type="PANTHER" id="PTHR30456:SF0">
    <property type="entry name" value="PYRIDOXINE 5'-PHOSPHATE SYNTHASE"/>
    <property type="match status" value="1"/>
</dbReference>
<accession>A0A7R8ZV47</accession>
<dbReference type="HAMAP" id="MF_00279">
    <property type="entry name" value="PdxJ"/>
    <property type="match status" value="1"/>
</dbReference>
<dbReference type="OrthoDB" id="10054638at2759"/>
<dbReference type="InterPro" id="IPR036130">
    <property type="entry name" value="Pyridoxine-5'_phos_synth"/>
</dbReference>
<evidence type="ECO:0000313" key="4">
    <source>
        <dbReference type="EMBL" id="CAD7235493.1"/>
    </source>
</evidence>
<keyword evidence="3" id="KW-0664">Pyridoxine biosynthesis</keyword>